<feature type="signal peptide" evidence="1">
    <location>
        <begin position="1"/>
        <end position="23"/>
    </location>
</feature>
<evidence type="ECO:0000313" key="3">
    <source>
        <dbReference type="Proteomes" id="UP000664144"/>
    </source>
</evidence>
<organism evidence="2 3">
    <name type="scientific">Hymenobacter telluris</name>
    <dbReference type="NCBI Taxonomy" id="2816474"/>
    <lineage>
        <taxon>Bacteria</taxon>
        <taxon>Pseudomonadati</taxon>
        <taxon>Bacteroidota</taxon>
        <taxon>Cytophagia</taxon>
        <taxon>Cytophagales</taxon>
        <taxon>Hymenobacteraceae</taxon>
        <taxon>Hymenobacter</taxon>
    </lineage>
</organism>
<dbReference type="Pfam" id="PF16022">
    <property type="entry name" value="DUF4783"/>
    <property type="match status" value="1"/>
</dbReference>
<reference evidence="2" key="1">
    <citation type="submission" date="2021-03" db="EMBL/GenBank/DDBJ databases">
        <authorList>
            <person name="Kim M.K."/>
        </authorList>
    </citation>
    <scope>NUCLEOTIDE SEQUENCE</scope>
    <source>
        <strain evidence="2">BT186</strain>
    </source>
</reference>
<evidence type="ECO:0000256" key="1">
    <source>
        <dbReference type="SAM" id="SignalP"/>
    </source>
</evidence>
<keyword evidence="1" id="KW-0732">Signal</keyword>
<dbReference type="Gene3D" id="3.10.450.50">
    <property type="match status" value="1"/>
</dbReference>
<dbReference type="InterPro" id="IPR031977">
    <property type="entry name" value="DUF4783"/>
</dbReference>
<comment type="caution">
    <text evidence="2">The sequence shown here is derived from an EMBL/GenBank/DDBJ whole genome shotgun (WGS) entry which is preliminary data.</text>
</comment>
<name>A0A939JEV5_9BACT</name>
<sequence length="132" mass="14674">MKRILFRAFVFVWLLFSAAATQAQGDAFSSVSNALRNSSSRELSQYFGPTVEISIDGDRQSYSATQAEFVMKDFFSKTSPANFEIVHQGASPGGIPYAVGKYRSKAGSYRVFVKMKNTNGALRIDNMEFTKE</sequence>
<evidence type="ECO:0000313" key="2">
    <source>
        <dbReference type="EMBL" id="MBO0360343.1"/>
    </source>
</evidence>
<feature type="chain" id="PRO_5036929774" evidence="1">
    <location>
        <begin position="24"/>
        <end position="132"/>
    </location>
</feature>
<dbReference type="Proteomes" id="UP000664144">
    <property type="component" value="Unassembled WGS sequence"/>
</dbReference>
<gene>
    <name evidence="2" type="ORF">J0X19_20450</name>
</gene>
<accession>A0A939JEV5</accession>
<dbReference type="EMBL" id="JAFLQZ010000018">
    <property type="protein sequence ID" value="MBO0360343.1"/>
    <property type="molecule type" value="Genomic_DNA"/>
</dbReference>
<protein>
    <submittedName>
        <fullName evidence="2">DUF4783 domain-containing protein</fullName>
    </submittedName>
</protein>
<dbReference type="RefSeq" id="WP_206986285.1">
    <property type="nucleotide sequence ID" value="NZ_JAFLQZ010000018.1"/>
</dbReference>
<keyword evidence="3" id="KW-1185">Reference proteome</keyword>
<dbReference type="AlphaFoldDB" id="A0A939JEV5"/>
<proteinExistence type="predicted"/>